<evidence type="ECO:0000256" key="6">
    <source>
        <dbReference type="ARBA" id="ARBA00022932"/>
    </source>
</evidence>
<dbReference type="EMBL" id="SIHI01000001">
    <property type="protein sequence ID" value="TWT57009.1"/>
    <property type="molecule type" value="Genomic_DNA"/>
</dbReference>
<evidence type="ECO:0000256" key="7">
    <source>
        <dbReference type="ARBA" id="ARBA00034754"/>
    </source>
</evidence>
<dbReference type="Pfam" id="PF21694">
    <property type="entry name" value="DNA_pol3_delta_C"/>
    <property type="match status" value="1"/>
</dbReference>
<dbReference type="InterPro" id="IPR010372">
    <property type="entry name" value="DNA_pol3_delta_N"/>
</dbReference>
<organism evidence="11 12">
    <name type="scientific">Thalassoglobus neptunius</name>
    <dbReference type="NCBI Taxonomy" id="1938619"/>
    <lineage>
        <taxon>Bacteria</taxon>
        <taxon>Pseudomonadati</taxon>
        <taxon>Planctomycetota</taxon>
        <taxon>Planctomycetia</taxon>
        <taxon>Planctomycetales</taxon>
        <taxon>Planctomycetaceae</taxon>
        <taxon>Thalassoglobus</taxon>
    </lineage>
</organism>
<keyword evidence="3" id="KW-0808">Transferase</keyword>
<dbReference type="InterPro" id="IPR048466">
    <property type="entry name" value="DNA_pol3_delta-like_C"/>
</dbReference>
<proteinExistence type="inferred from homology"/>
<comment type="catalytic activity">
    <reaction evidence="8">
        <text>DNA(n) + a 2'-deoxyribonucleoside 5'-triphosphate = DNA(n+1) + diphosphate</text>
        <dbReference type="Rhea" id="RHEA:22508"/>
        <dbReference type="Rhea" id="RHEA-COMP:17339"/>
        <dbReference type="Rhea" id="RHEA-COMP:17340"/>
        <dbReference type="ChEBI" id="CHEBI:33019"/>
        <dbReference type="ChEBI" id="CHEBI:61560"/>
        <dbReference type="ChEBI" id="CHEBI:173112"/>
        <dbReference type="EC" id="2.7.7.7"/>
    </reaction>
</comment>
<dbReference type="OrthoDB" id="269621at2"/>
<dbReference type="GO" id="GO:0003677">
    <property type="term" value="F:DNA binding"/>
    <property type="evidence" value="ECO:0007669"/>
    <property type="project" value="InterPro"/>
</dbReference>
<accession>A0A5C5X314</accession>
<evidence type="ECO:0000313" key="11">
    <source>
        <dbReference type="EMBL" id="TWT57009.1"/>
    </source>
</evidence>
<feature type="domain" description="DNA polymerase III delta N-terminal" evidence="9">
    <location>
        <begin position="20"/>
        <end position="135"/>
    </location>
</feature>
<dbReference type="Gene3D" id="1.10.8.60">
    <property type="match status" value="1"/>
</dbReference>
<dbReference type="InterPro" id="IPR008921">
    <property type="entry name" value="DNA_pol3_clamp-load_cplx_C"/>
</dbReference>
<dbReference type="Pfam" id="PF06144">
    <property type="entry name" value="DNA_pol3_delta"/>
    <property type="match status" value="1"/>
</dbReference>
<sequence length="338" mass="37182">MHATELAQNIDDIKSASLIVLFGGELHLKSESLGIICKDVLGSAPEDSLGLTRFSGKETDFRTIRDELQTVSMFSTSKVVLVEDADDFVSANRPALEKFSDKPPGKSKLILDVTKWPGNTKLAKKTAKTGLVVECAELTGGRLNSWLVGRAKSEYEKQLSRDAAQLMGELAGTGLGLLDQELQKLSSYVGDRKQIGVEDVRKLVGGWKAETTWTMINAIRDDQIDTALNCLAKLLYAGEAPQKILGGINFVFRKFAEATERSRQGATLSSALKEAGVFFRDIESAERYLRRIRRPRAERILQKLTETDYGLKGGSLLAAPLQMESLILWLTGCIDDPE</sequence>
<dbReference type="Gene3D" id="1.20.272.10">
    <property type="match status" value="1"/>
</dbReference>
<dbReference type="GO" id="GO:0006261">
    <property type="term" value="P:DNA-templated DNA replication"/>
    <property type="evidence" value="ECO:0007669"/>
    <property type="project" value="TreeGrafter"/>
</dbReference>
<evidence type="ECO:0000313" key="12">
    <source>
        <dbReference type="Proteomes" id="UP000317243"/>
    </source>
</evidence>
<evidence type="ECO:0000259" key="9">
    <source>
        <dbReference type="Pfam" id="PF06144"/>
    </source>
</evidence>
<feature type="domain" description="DNA polymerase III delta subunit-like C-terminal" evidence="10">
    <location>
        <begin position="213"/>
        <end position="316"/>
    </location>
</feature>
<dbReference type="PANTHER" id="PTHR34388">
    <property type="entry name" value="DNA POLYMERASE III SUBUNIT DELTA"/>
    <property type="match status" value="1"/>
</dbReference>
<name>A0A5C5X314_9PLAN</name>
<dbReference type="SUPFAM" id="SSF52540">
    <property type="entry name" value="P-loop containing nucleoside triphosphate hydrolases"/>
    <property type="match status" value="1"/>
</dbReference>
<dbReference type="EC" id="2.7.7.7" evidence="1"/>
<evidence type="ECO:0000256" key="3">
    <source>
        <dbReference type="ARBA" id="ARBA00022679"/>
    </source>
</evidence>
<evidence type="ECO:0000256" key="8">
    <source>
        <dbReference type="ARBA" id="ARBA00049244"/>
    </source>
</evidence>
<dbReference type="Proteomes" id="UP000317243">
    <property type="component" value="Unassembled WGS sequence"/>
</dbReference>
<dbReference type="SUPFAM" id="SSF48019">
    <property type="entry name" value="post-AAA+ oligomerization domain-like"/>
    <property type="match status" value="1"/>
</dbReference>
<evidence type="ECO:0000259" key="10">
    <source>
        <dbReference type="Pfam" id="PF21694"/>
    </source>
</evidence>
<dbReference type="NCBIfam" id="TIGR01128">
    <property type="entry name" value="holA"/>
    <property type="match status" value="1"/>
</dbReference>
<dbReference type="InterPro" id="IPR005790">
    <property type="entry name" value="DNA_polIII_delta"/>
</dbReference>
<reference evidence="11 12" key="1">
    <citation type="submission" date="2019-02" db="EMBL/GenBank/DDBJ databases">
        <title>Deep-cultivation of Planctomycetes and their phenomic and genomic characterization uncovers novel biology.</title>
        <authorList>
            <person name="Wiegand S."/>
            <person name="Jogler M."/>
            <person name="Boedeker C."/>
            <person name="Pinto D."/>
            <person name="Vollmers J."/>
            <person name="Rivas-Marin E."/>
            <person name="Kohn T."/>
            <person name="Peeters S.H."/>
            <person name="Heuer A."/>
            <person name="Rast P."/>
            <person name="Oberbeckmann S."/>
            <person name="Bunk B."/>
            <person name="Jeske O."/>
            <person name="Meyerdierks A."/>
            <person name="Storesund J.E."/>
            <person name="Kallscheuer N."/>
            <person name="Luecker S."/>
            <person name="Lage O.M."/>
            <person name="Pohl T."/>
            <person name="Merkel B.J."/>
            <person name="Hornburger P."/>
            <person name="Mueller R.-W."/>
            <person name="Bruemmer F."/>
            <person name="Labrenz M."/>
            <person name="Spormann A.M."/>
            <person name="Op Den Camp H."/>
            <person name="Overmann J."/>
            <person name="Amann R."/>
            <person name="Jetten M.S.M."/>
            <person name="Mascher T."/>
            <person name="Medema M.H."/>
            <person name="Devos D.P."/>
            <person name="Kaster A.-K."/>
            <person name="Ovreas L."/>
            <person name="Rohde M."/>
            <person name="Galperin M.Y."/>
            <person name="Jogler C."/>
        </authorList>
    </citation>
    <scope>NUCLEOTIDE SEQUENCE [LARGE SCALE GENOMIC DNA]</scope>
    <source>
        <strain evidence="11 12">KOR42</strain>
    </source>
</reference>
<dbReference type="GO" id="GO:0009360">
    <property type="term" value="C:DNA polymerase III complex"/>
    <property type="evidence" value="ECO:0007669"/>
    <property type="project" value="InterPro"/>
</dbReference>
<dbReference type="PANTHER" id="PTHR34388:SF1">
    <property type="entry name" value="DNA POLYMERASE III SUBUNIT DELTA"/>
    <property type="match status" value="1"/>
</dbReference>
<evidence type="ECO:0000256" key="1">
    <source>
        <dbReference type="ARBA" id="ARBA00012417"/>
    </source>
</evidence>
<evidence type="ECO:0000256" key="4">
    <source>
        <dbReference type="ARBA" id="ARBA00022695"/>
    </source>
</evidence>
<keyword evidence="6" id="KW-0239">DNA-directed DNA polymerase</keyword>
<dbReference type="RefSeq" id="WP_146506900.1">
    <property type="nucleotide sequence ID" value="NZ_SIHI01000001.1"/>
</dbReference>
<gene>
    <name evidence="11" type="ORF">KOR42_03660</name>
</gene>
<dbReference type="AlphaFoldDB" id="A0A5C5X314"/>
<dbReference type="Gene3D" id="3.40.50.300">
    <property type="entry name" value="P-loop containing nucleotide triphosphate hydrolases"/>
    <property type="match status" value="1"/>
</dbReference>
<comment type="caution">
    <text evidence="11">The sequence shown here is derived from an EMBL/GenBank/DDBJ whole genome shotgun (WGS) entry which is preliminary data.</text>
</comment>
<keyword evidence="12" id="KW-1185">Reference proteome</keyword>
<dbReference type="GO" id="GO:0003887">
    <property type="term" value="F:DNA-directed DNA polymerase activity"/>
    <property type="evidence" value="ECO:0007669"/>
    <property type="project" value="UniProtKB-KW"/>
</dbReference>
<keyword evidence="5" id="KW-0235">DNA replication</keyword>
<protein>
    <recommendedName>
        <fullName evidence="2">DNA polymerase III subunit delta</fullName>
        <ecNumber evidence="1">2.7.7.7</ecNumber>
    </recommendedName>
</protein>
<evidence type="ECO:0000256" key="2">
    <source>
        <dbReference type="ARBA" id="ARBA00017703"/>
    </source>
</evidence>
<comment type="similarity">
    <text evidence="7">Belongs to the DNA polymerase HolA subunit family.</text>
</comment>
<evidence type="ECO:0000256" key="5">
    <source>
        <dbReference type="ARBA" id="ARBA00022705"/>
    </source>
</evidence>
<dbReference type="InterPro" id="IPR027417">
    <property type="entry name" value="P-loop_NTPase"/>
</dbReference>
<keyword evidence="4" id="KW-0548">Nucleotidyltransferase</keyword>